<organism evidence="1 2">
    <name type="scientific">Prevotella pectinovora</name>
    <dbReference type="NCBI Taxonomy" id="1602169"/>
    <lineage>
        <taxon>Bacteria</taxon>
        <taxon>Pseudomonadati</taxon>
        <taxon>Bacteroidota</taxon>
        <taxon>Bacteroidia</taxon>
        <taxon>Bacteroidales</taxon>
        <taxon>Prevotellaceae</taxon>
        <taxon>Prevotella</taxon>
    </lineage>
</organism>
<dbReference type="AlphaFoldDB" id="A0A0D0IUA7"/>
<evidence type="ECO:0000313" key="2">
    <source>
        <dbReference type="Proteomes" id="UP000032046"/>
    </source>
</evidence>
<protein>
    <submittedName>
        <fullName evidence="1">Uncharacterized protein</fullName>
    </submittedName>
</protein>
<keyword evidence="2" id="KW-1185">Reference proteome</keyword>
<dbReference type="Proteomes" id="UP000032046">
    <property type="component" value="Unassembled WGS sequence"/>
</dbReference>
<sequence>MVFEVEKMVNLPVFAHFPRKKTIFLLKITDFPTSIPHTFHKFVSQNRNQATDRPPHATGMTRTAMALLINNVIFKL</sequence>
<comment type="caution">
    <text evidence="1">The sequence shown here is derived from an EMBL/GenBank/DDBJ whole genome shotgun (WGS) entry which is preliminary data.</text>
</comment>
<proteinExistence type="predicted"/>
<reference evidence="1 2" key="1">
    <citation type="submission" date="2015-01" db="EMBL/GenBank/DDBJ databases">
        <title>Comparative genomics of non-oral Prevotella species.</title>
        <authorList>
            <person name="Accetto T."/>
            <person name="Nograsek B."/>
            <person name="Avgustin G."/>
        </authorList>
    </citation>
    <scope>NUCLEOTIDE SEQUENCE [LARGE SCALE GENOMIC DNA]</scope>
    <source>
        <strain evidence="1 2">P5-119</strain>
    </source>
</reference>
<gene>
    <name evidence="1" type="ORF">ST44_05555</name>
</gene>
<dbReference type="STRING" id="1602171.ST44_05555"/>
<accession>A0A0D0IUA7</accession>
<dbReference type="EMBL" id="JXQK01000051">
    <property type="protein sequence ID" value="KIP62698.1"/>
    <property type="molecule type" value="Genomic_DNA"/>
</dbReference>
<name>A0A0D0IUA7_9BACT</name>
<evidence type="ECO:0000313" key="1">
    <source>
        <dbReference type="EMBL" id="KIP62698.1"/>
    </source>
</evidence>